<evidence type="ECO:0000256" key="1">
    <source>
        <dbReference type="SAM" id="MobiDB-lite"/>
    </source>
</evidence>
<feature type="region of interest" description="Disordered" evidence="1">
    <location>
        <begin position="165"/>
        <end position="213"/>
    </location>
</feature>
<reference evidence="3 4" key="1">
    <citation type="journal article" date="2020" name="ISME J.">
        <title>Uncovering the hidden diversity of litter-decomposition mechanisms in mushroom-forming fungi.</title>
        <authorList>
            <person name="Floudas D."/>
            <person name="Bentzer J."/>
            <person name="Ahren D."/>
            <person name="Johansson T."/>
            <person name="Persson P."/>
            <person name="Tunlid A."/>
        </authorList>
    </citation>
    <scope>NUCLEOTIDE SEQUENCE [LARGE SCALE GENOMIC DNA]</scope>
    <source>
        <strain evidence="3 4">CBS 291.85</strain>
    </source>
</reference>
<evidence type="ECO:0000313" key="4">
    <source>
        <dbReference type="Proteomes" id="UP000559256"/>
    </source>
</evidence>
<keyword evidence="2" id="KW-0472">Membrane</keyword>
<keyword evidence="4" id="KW-1185">Reference proteome</keyword>
<accession>A0A8H5GDW7</accession>
<sequence>MATLHPILFGSLTVALAVIPIFFQQLPRYARLRIRFFLPSFFDENARIASRILSRAHQIRNSPTFTRYNLDHADFRERWDNGRYIVFEEMGDDAAILYRCILLREVQTDDSDYWNAVAVDCALILETMANELPTRSPSGPTHRIDANVATPTPYVLTTDVQTLTHHPAPSATSLSHTSAISRRSDDTVTPETPPTSEAPKPALVITDIRAPDV</sequence>
<comment type="caution">
    <text evidence="3">The sequence shown here is derived from an EMBL/GenBank/DDBJ whole genome shotgun (WGS) entry which is preliminary data.</text>
</comment>
<keyword evidence="2" id="KW-0812">Transmembrane</keyword>
<dbReference type="AlphaFoldDB" id="A0A8H5GDW7"/>
<gene>
    <name evidence="3" type="ORF">D9758_007052</name>
</gene>
<dbReference type="EMBL" id="JAACJM010000036">
    <property type="protein sequence ID" value="KAF5362965.1"/>
    <property type="molecule type" value="Genomic_DNA"/>
</dbReference>
<evidence type="ECO:0000313" key="3">
    <source>
        <dbReference type="EMBL" id="KAF5362965.1"/>
    </source>
</evidence>
<feature type="transmembrane region" description="Helical" evidence="2">
    <location>
        <begin position="6"/>
        <end position="23"/>
    </location>
</feature>
<organism evidence="3 4">
    <name type="scientific">Tetrapyrgos nigripes</name>
    <dbReference type="NCBI Taxonomy" id="182062"/>
    <lineage>
        <taxon>Eukaryota</taxon>
        <taxon>Fungi</taxon>
        <taxon>Dikarya</taxon>
        <taxon>Basidiomycota</taxon>
        <taxon>Agaricomycotina</taxon>
        <taxon>Agaricomycetes</taxon>
        <taxon>Agaricomycetidae</taxon>
        <taxon>Agaricales</taxon>
        <taxon>Marasmiineae</taxon>
        <taxon>Marasmiaceae</taxon>
        <taxon>Tetrapyrgos</taxon>
    </lineage>
</organism>
<name>A0A8H5GDW7_9AGAR</name>
<proteinExistence type="predicted"/>
<feature type="compositionally biased region" description="Polar residues" evidence="1">
    <location>
        <begin position="165"/>
        <end position="181"/>
    </location>
</feature>
<dbReference type="Proteomes" id="UP000559256">
    <property type="component" value="Unassembled WGS sequence"/>
</dbReference>
<protein>
    <submittedName>
        <fullName evidence="3">Uncharacterized protein</fullName>
    </submittedName>
</protein>
<evidence type="ECO:0000256" key="2">
    <source>
        <dbReference type="SAM" id="Phobius"/>
    </source>
</evidence>
<keyword evidence="2" id="KW-1133">Transmembrane helix</keyword>